<reference evidence="9" key="1">
    <citation type="submission" date="2016-10" db="EMBL/GenBank/DDBJ databases">
        <authorList>
            <person name="Varghese N."/>
        </authorList>
    </citation>
    <scope>NUCLEOTIDE SEQUENCE [LARGE SCALE GENOMIC DNA]</scope>
    <source>
        <strain evidence="9">DSM 17980</strain>
    </source>
</reference>
<keyword evidence="9" id="KW-1185">Reference proteome</keyword>
<gene>
    <name evidence="8" type="ORF">SAMN05421543_1205</name>
</gene>
<dbReference type="Gene3D" id="3.30.70.120">
    <property type="match status" value="1"/>
</dbReference>
<dbReference type="STRING" id="392015.SAMN05421543_1205"/>
<dbReference type="EMBL" id="FPBV01000020">
    <property type="protein sequence ID" value="SFV01584.1"/>
    <property type="molecule type" value="Genomic_DNA"/>
</dbReference>
<evidence type="ECO:0000256" key="6">
    <source>
        <dbReference type="SAM" id="Phobius"/>
    </source>
</evidence>
<dbReference type="GO" id="GO:0005886">
    <property type="term" value="C:plasma membrane"/>
    <property type="evidence" value="ECO:0007669"/>
    <property type="project" value="UniProtKB-SubCell"/>
</dbReference>
<feature type="transmembrane region" description="Helical" evidence="6">
    <location>
        <begin position="163"/>
        <end position="186"/>
    </location>
</feature>
<proteinExistence type="predicted"/>
<dbReference type="AlphaFoldDB" id="A0A1I7KWA8"/>
<dbReference type="CDD" id="cd16380">
    <property type="entry name" value="YitT_C"/>
    <property type="match status" value="1"/>
</dbReference>
<feature type="transmembrane region" description="Helical" evidence="6">
    <location>
        <begin position="30"/>
        <end position="49"/>
    </location>
</feature>
<keyword evidence="4 6" id="KW-1133">Transmembrane helix</keyword>
<feature type="transmembrane region" description="Helical" evidence="6">
    <location>
        <begin position="125"/>
        <end position="143"/>
    </location>
</feature>
<evidence type="ECO:0000256" key="4">
    <source>
        <dbReference type="ARBA" id="ARBA00022989"/>
    </source>
</evidence>
<dbReference type="Pfam" id="PF02588">
    <property type="entry name" value="YitT_membrane"/>
    <property type="match status" value="1"/>
</dbReference>
<dbReference type="PANTHER" id="PTHR33545:SF3">
    <property type="entry name" value="UPF0750 MEMBRANE PROTEIN YQFU"/>
    <property type="match status" value="1"/>
</dbReference>
<feature type="transmembrane region" description="Helical" evidence="6">
    <location>
        <begin position="96"/>
        <end position="119"/>
    </location>
</feature>
<dbReference type="PIRSF" id="PIRSF006483">
    <property type="entry name" value="Membrane_protein_YitT"/>
    <property type="match status" value="1"/>
</dbReference>
<evidence type="ECO:0000313" key="8">
    <source>
        <dbReference type="EMBL" id="SFV01584.1"/>
    </source>
</evidence>
<evidence type="ECO:0000259" key="7">
    <source>
        <dbReference type="Pfam" id="PF10035"/>
    </source>
</evidence>
<keyword evidence="3 6" id="KW-0812">Transmembrane</keyword>
<keyword evidence="5 6" id="KW-0472">Membrane</keyword>
<feature type="transmembrane region" description="Helical" evidence="6">
    <location>
        <begin position="61"/>
        <end position="84"/>
    </location>
</feature>
<comment type="subcellular location">
    <subcellularLocation>
        <location evidence="1">Cell membrane</location>
        <topology evidence="1">Multi-pass membrane protein</topology>
    </subcellularLocation>
</comment>
<protein>
    <submittedName>
        <fullName evidence="8">Uncharacterized membrane-anchored protein YitT, contains DUF161 and DUF2179 domains</fullName>
    </submittedName>
</protein>
<keyword evidence="2" id="KW-1003">Cell membrane</keyword>
<dbReference type="Pfam" id="PF10035">
    <property type="entry name" value="DUF2179"/>
    <property type="match status" value="1"/>
</dbReference>
<sequence>MTLIPTSVTEGVGHAVNVRRKHRVKMIQRVIAMLVGAALAAVGLEEFLIPNDIIDGGITGISIILAHVTGIRLGVFLFVLNLPFLIVGYQQIGRTFAWSTLFSIVVLSVTATLLVPVPGVTDDPLLATVFGGIIVGIGVGLVIRSGGSSDGTEVVAVVLNRRLPWSIGQLIMFMNIFILGSAGFFFGWNRAMYSLIAYFIAFKTIDVVTTGFEETKSVWIISDKYREIGEAMLHRLGRGVTYLQGEGAFTGDDKKVLFSVISRLEEAKLKSIVEDLDEDAFLAIAPIAEVRGGRFKKKSIH</sequence>
<feature type="domain" description="DUF2179" evidence="7">
    <location>
        <begin position="238"/>
        <end position="292"/>
    </location>
</feature>
<dbReference type="PANTHER" id="PTHR33545">
    <property type="entry name" value="UPF0750 MEMBRANE PROTEIN YITT-RELATED"/>
    <property type="match status" value="1"/>
</dbReference>
<evidence type="ECO:0000256" key="3">
    <source>
        <dbReference type="ARBA" id="ARBA00022692"/>
    </source>
</evidence>
<dbReference type="InterPro" id="IPR019264">
    <property type="entry name" value="DUF2179"/>
</dbReference>
<dbReference type="InterPro" id="IPR051461">
    <property type="entry name" value="UPF0750_membrane"/>
</dbReference>
<dbReference type="OrthoDB" id="265478at2"/>
<evidence type="ECO:0000313" key="9">
    <source>
        <dbReference type="Proteomes" id="UP000183508"/>
    </source>
</evidence>
<accession>A0A1I7KWA8</accession>
<dbReference type="Proteomes" id="UP000183508">
    <property type="component" value="Unassembled WGS sequence"/>
</dbReference>
<evidence type="ECO:0000256" key="1">
    <source>
        <dbReference type="ARBA" id="ARBA00004651"/>
    </source>
</evidence>
<dbReference type="eggNOG" id="COG1284">
    <property type="taxonomic scope" value="Bacteria"/>
</dbReference>
<evidence type="ECO:0000256" key="2">
    <source>
        <dbReference type="ARBA" id="ARBA00022475"/>
    </source>
</evidence>
<name>A0A1I7KWA8_9BACL</name>
<evidence type="ECO:0000256" key="5">
    <source>
        <dbReference type="ARBA" id="ARBA00023136"/>
    </source>
</evidence>
<dbReference type="InterPro" id="IPR003740">
    <property type="entry name" value="YitT"/>
</dbReference>
<dbReference type="InterPro" id="IPR015867">
    <property type="entry name" value="N-reg_PII/ATP_PRibTrfase_C"/>
</dbReference>
<organism evidence="8 9">
    <name type="scientific">Alicyclobacillus macrosporangiidus</name>
    <dbReference type="NCBI Taxonomy" id="392015"/>
    <lineage>
        <taxon>Bacteria</taxon>
        <taxon>Bacillati</taxon>
        <taxon>Bacillota</taxon>
        <taxon>Bacilli</taxon>
        <taxon>Bacillales</taxon>
        <taxon>Alicyclobacillaceae</taxon>
        <taxon>Alicyclobacillus</taxon>
    </lineage>
</organism>